<feature type="region of interest" description="Disordered" evidence="1">
    <location>
        <begin position="133"/>
        <end position="155"/>
    </location>
</feature>
<evidence type="ECO:0000313" key="3">
    <source>
        <dbReference type="Proteomes" id="UP000821837"/>
    </source>
</evidence>
<evidence type="ECO:0000313" key="2">
    <source>
        <dbReference type="EMBL" id="KAH7984254.1"/>
    </source>
</evidence>
<reference evidence="2" key="2">
    <citation type="submission" date="2021-09" db="EMBL/GenBank/DDBJ databases">
        <authorList>
            <person name="Jia N."/>
            <person name="Wang J."/>
            <person name="Shi W."/>
            <person name="Du L."/>
            <person name="Sun Y."/>
            <person name="Zhan W."/>
            <person name="Jiang J."/>
            <person name="Wang Q."/>
            <person name="Zhang B."/>
            <person name="Ji P."/>
            <person name="Sakyi L.B."/>
            <person name="Cui X."/>
            <person name="Yuan T."/>
            <person name="Jiang B."/>
            <person name="Yang W."/>
            <person name="Lam T.T.-Y."/>
            <person name="Chang Q."/>
            <person name="Ding S."/>
            <person name="Wang X."/>
            <person name="Zhu J."/>
            <person name="Ruan X."/>
            <person name="Zhao L."/>
            <person name="Wei J."/>
            <person name="Que T."/>
            <person name="Du C."/>
            <person name="Cheng J."/>
            <person name="Dai P."/>
            <person name="Han X."/>
            <person name="Huang E."/>
            <person name="Gao Y."/>
            <person name="Liu J."/>
            <person name="Shao H."/>
            <person name="Ye R."/>
            <person name="Li L."/>
            <person name="Wei W."/>
            <person name="Wang X."/>
            <person name="Wang C."/>
            <person name="Huo Q."/>
            <person name="Li W."/>
            <person name="Guo W."/>
            <person name="Chen H."/>
            <person name="Chen S."/>
            <person name="Zhou L."/>
            <person name="Zhou L."/>
            <person name="Ni X."/>
            <person name="Tian J."/>
            <person name="Zhou Y."/>
            <person name="Sheng Y."/>
            <person name="Liu T."/>
            <person name="Pan Y."/>
            <person name="Xia L."/>
            <person name="Li J."/>
            <person name="Zhao F."/>
            <person name="Cao W."/>
        </authorList>
    </citation>
    <scope>NUCLEOTIDE SEQUENCE</scope>
    <source>
        <strain evidence="2">Rsan-2018</strain>
        <tissue evidence="2">Larvae</tissue>
    </source>
</reference>
<proteinExistence type="predicted"/>
<feature type="compositionally biased region" description="Basic and acidic residues" evidence="1">
    <location>
        <begin position="227"/>
        <end position="238"/>
    </location>
</feature>
<feature type="region of interest" description="Disordered" evidence="1">
    <location>
        <begin position="59"/>
        <end position="107"/>
    </location>
</feature>
<name>A0A9D4YQP7_RHISA</name>
<protein>
    <submittedName>
        <fullName evidence="2">Uncharacterized protein</fullName>
    </submittedName>
</protein>
<comment type="caution">
    <text evidence="2">The sequence shown here is derived from an EMBL/GenBank/DDBJ whole genome shotgun (WGS) entry which is preliminary data.</text>
</comment>
<feature type="region of interest" description="Disordered" evidence="1">
    <location>
        <begin position="1"/>
        <end position="20"/>
    </location>
</feature>
<dbReference type="VEuPathDB" id="VectorBase:RSAN_032654"/>
<sequence length="377" mass="40375">MPRCEARRSSSSLNPPDDNGLFATLRNHIASSANDVEDQFRSRLNAGARLSSEAAGATTLASSRAGSLADASVSPRRLSVRKESSVGSVHSSGRDTPSRLAADGDTGEGGGSFGFGATVAHISSAFRNYLADMTADPPSEPSRGVDTEERLPTPPVREESLGRFSVAPVAAESPGRVQEPAKSACSNGVSMSEIRDDHSGLDGAAASCDFPRRSRDAVLDPRTLAGPRDDSARAENTESHSVPMSHFPTTGGKKSRRSSSLVQLKRFAKFRLSLRSGDSAQCDERPIIQDGGMSSYERNLYLYHEEMPDRPRVATLLSSLANYEVAIPSVAGEEAQAAPKLDWPRCPYNPPAQFWFVVRSHWRLDGASVWTGIVEAG</sequence>
<reference evidence="2" key="1">
    <citation type="journal article" date="2020" name="Cell">
        <title>Large-Scale Comparative Analyses of Tick Genomes Elucidate Their Genetic Diversity and Vector Capacities.</title>
        <authorList>
            <consortium name="Tick Genome and Microbiome Consortium (TIGMIC)"/>
            <person name="Jia N."/>
            <person name="Wang J."/>
            <person name="Shi W."/>
            <person name="Du L."/>
            <person name="Sun Y."/>
            <person name="Zhan W."/>
            <person name="Jiang J.F."/>
            <person name="Wang Q."/>
            <person name="Zhang B."/>
            <person name="Ji P."/>
            <person name="Bell-Sakyi L."/>
            <person name="Cui X.M."/>
            <person name="Yuan T.T."/>
            <person name="Jiang B.G."/>
            <person name="Yang W.F."/>
            <person name="Lam T.T."/>
            <person name="Chang Q.C."/>
            <person name="Ding S.J."/>
            <person name="Wang X.J."/>
            <person name="Zhu J.G."/>
            <person name="Ruan X.D."/>
            <person name="Zhao L."/>
            <person name="Wei J.T."/>
            <person name="Ye R.Z."/>
            <person name="Que T.C."/>
            <person name="Du C.H."/>
            <person name="Zhou Y.H."/>
            <person name="Cheng J.X."/>
            <person name="Dai P.F."/>
            <person name="Guo W.B."/>
            <person name="Han X.H."/>
            <person name="Huang E.J."/>
            <person name="Li L.F."/>
            <person name="Wei W."/>
            <person name="Gao Y.C."/>
            <person name="Liu J.Z."/>
            <person name="Shao H.Z."/>
            <person name="Wang X."/>
            <person name="Wang C.C."/>
            <person name="Yang T.C."/>
            <person name="Huo Q.B."/>
            <person name="Li W."/>
            <person name="Chen H.Y."/>
            <person name="Chen S.E."/>
            <person name="Zhou L.G."/>
            <person name="Ni X.B."/>
            <person name="Tian J.H."/>
            <person name="Sheng Y."/>
            <person name="Liu T."/>
            <person name="Pan Y.S."/>
            <person name="Xia L.Y."/>
            <person name="Li J."/>
            <person name="Zhao F."/>
            <person name="Cao W.C."/>
        </authorList>
    </citation>
    <scope>NUCLEOTIDE SEQUENCE</scope>
    <source>
        <strain evidence="2">Rsan-2018</strain>
    </source>
</reference>
<feature type="region of interest" description="Disordered" evidence="1">
    <location>
        <begin position="218"/>
        <end position="259"/>
    </location>
</feature>
<organism evidence="2 3">
    <name type="scientific">Rhipicephalus sanguineus</name>
    <name type="common">Brown dog tick</name>
    <name type="synonym">Ixodes sanguineus</name>
    <dbReference type="NCBI Taxonomy" id="34632"/>
    <lineage>
        <taxon>Eukaryota</taxon>
        <taxon>Metazoa</taxon>
        <taxon>Ecdysozoa</taxon>
        <taxon>Arthropoda</taxon>
        <taxon>Chelicerata</taxon>
        <taxon>Arachnida</taxon>
        <taxon>Acari</taxon>
        <taxon>Parasitiformes</taxon>
        <taxon>Ixodida</taxon>
        <taxon>Ixodoidea</taxon>
        <taxon>Ixodidae</taxon>
        <taxon>Rhipicephalinae</taxon>
        <taxon>Rhipicephalus</taxon>
        <taxon>Rhipicephalus</taxon>
    </lineage>
</organism>
<evidence type="ECO:0000256" key="1">
    <source>
        <dbReference type="SAM" id="MobiDB-lite"/>
    </source>
</evidence>
<gene>
    <name evidence="2" type="ORF">HPB52_018619</name>
</gene>
<dbReference type="Proteomes" id="UP000821837">
    <property type="component" value="Chromosome 1"/>
</dbReference>
<dbReference type="EMBL" id="JABSTV010001245">
    <property type="protein sequence ID" value="KAH7984254.1"/>
    <property type="molecule type" value="Genomic_DNA"/>
</dbReference>
<keyword evidence="3" id="KW-1185">Reference proteome</keyword>
<accession>A0A9D4YQP7</accession>
<feature type="compositionally biased region" description="Basic and acidic residues" evidence="1">
    <location>
        <begin position="143"/>
        <end position="155"/>
    </location>
</feature>
<dbReference type="AlphaFoldDB" id="A0A9D4YQP7"/>